<evidence type="ECO:0000256" key="5">
    <source>
        <dbReference type="ARBA" id="ARBA00023242"/>
    </source>
</evidence>
<dbReference type="PROSITE" id="PS00463">
    <property type="entry name" value="ZN2_CY6_FUNGAL_1"/>
    <property type="match status" value="1"/>
</dbReference>
<keyword evidence="3" id="KW-0238">DNA-binding</keyword>
<dbReference type="Proteomes" id="UP000053599">
    <property type="component" value="Unassembled WGS sequence"/>
</dbReference>
<dbReference type="PANTHER" id="PTHR31668">
    <property type="entry name" value="GLUCOSE TRANSPORT TRANSCRIPTION REGULATOR RGT1-RELATED-RELATED"/>
    <property type="match status" value="1"/>
</dbReference>
<gene>
    <name evidence="8" type="ORF">PV11_00237</name>
</gene>
<dbReference type="InterPro" id="IPR050797">
    <property type="entry name" value="Carb_Metab_Trans_Reg"/>
</dbReference>
<reference evidence="8 9" key="1">
    <citation type="submission" date="2015-01" db="EMBL/GenBank/DDBJ databases">
        <title>The Genome Sequence of Exophiala sideris CBS121828.</title>
        <authorList>
            <consortium name="The Broad Institute Genomics Platform"/>
            <person name="Cuomo C."/>
            <person name="de Hoog S."/>
            <person name="Gorbushina A."/>
            <person name="Stielow B."/>
            <person name="Teixiera M."/>
            <person name="Abouelleil A."/>
            <person name="Chapman S.B."/>
            <person name="Priest M."/>
            <person name="Young S.K."/>
            <person name="Wortman J."/>
            <person name="Nusbaum C."/>
            <person name="Birren B."/>
        </authorList>
    </citation>
    <scope>NUCLEOTIDE SEQUENCE [LARGE SCALE GENOMIC DNA]</scope>
    <source>
        <strain evidence="8 9">CBS 121828</strain>
    </source>
</reference>
<feature type="region of interest" description="Disordered" evidence="6">
    <location>
        <begin position="50"/>
        <end position="79"/>
    </location>
</feature>
<evidence type="ECO:0000313" key="9">
    <source>
        <dbReference type="Proteomes" id="UP000053599"/>
    </source>
</evidence>
<keyword evidence="4" id="KW-0804">Transcription</keyword>
<dbReference type="InterPro" id="IPR001138">
    <property type="entry name" value="Zn2Cys6_DnaBD"/>
</dbReference>
<dbReference type="PROSITE" id="PS50048">
    <property type="entry name" value="ZN2_CY6_FUNGAL_2"/>
    <property type="match status" value="1"/>
</dbReference>
<evidence type="ECO:0000259" key="7">
    <source>
        <dbReference type="PROSITE" id="PS50048"/>
    </source>
</evidence>
<accession>A0A0D1X9H2</accession>
<evidence type="ECO:0000256" key="6">
    <source>
        <dbReference type="SAM" id="MobiDB-lite"/>
    </source>
</evidence>
<dbReference type="AlphaFoldDB" id="A0A0D1X9H2"/>
<dbReference type="InterPro" id="IPR036864">
    <property type="entry name" value="Zn2-C6_fun-type_DNA-bd_sf"/>
</dbReference>
<name>A0A0D1X9H2_9EURO</name>
<dbReference type="Gene3D" id="4.10.240.10">
    <property type="entry name" value="Zn(2)-C6 fungal-type DNA-binding domain"/>
    <property type="match status" value="1"/>
</dbReference>
<sequence length="634" mass="72369">MSTDTLTKRTQRSCDICRRRKQRCVVEDGSSGICTLCKFHDRECTFEGKRRRLSPSASRSPRQISSKRPELNAHGLTDVSESSNKHWRLIRTRQGRNVEEYDQMMEPSIMKKTLGLLNTHHCRYASPASSFKPVFVGTVTNTDSSQADVSSTRMRWVSRTDAFILIPDLGTPAYSQERQDVEAIESLIRPHGPALVDTYFRVVYSSFPVLHRAVFEEKYARSPAEFAPASLAVVYLLAIRHWSYQPSLQDKPMPDIVQLESIARRCLQDAIHYRPKLSTIQAGLQLLQYSSTNSAELTAQLVNTAYEIGFHLDASQWDIPDWEKALRKRLSWTLYSQDKWCSLETERPALINKSHWGVQKLTEQDFPDQHEYDREGSSDIEKGRLLFCQLIFLSEILGDVLDNIVSIQATTEVAAAGPKGLELLLQKTKPLQIRLRKWFADLPELLSMEVTNVNRLSSVASLRLAYIAAEMTLHRQLLLALPNCVDVHLTQHCQKMAAERFTFAIDLVKSLRPNHLASFWYSTATQSFTLAGEFGCYMYLAEIDPIQRQTYHSRLREYRWLLTMNANSGAAFIRQALNRLEVPFKCLMNGDMTGETSIANVDEMSISDELSAAVVSHDYSYVFDDWLDESFSSF</sequence>
<organism evidence="8 9">
    <name type="scientific">Exophiala sideris</name>
    <dbReference type="NCBI Taxonomy" id="1016849"/>
    <lineage>
        <taxon>Eukaryota</taxon>
        <taxon>Fungi</taxon>
        <taxon>Dikarya</taxon>
        <taxon>Ascomycota</taxon>
        <taxon>Pezizomycotina</taxon>
        <taxon>Eurotiomycetes</taxon>
        <taxon>Chaetothyriomycetidae</taxon>
        <taxon>Chaetothyriales</taxon>
        <taxon>Herpotrichiellaceae</taxon>
        <taxon>Exophiala</taxon>
    </lineage>
</organism>
<dbReference type="SUPFAM" id="SSF57701">
    <property type="entry name" value="Zn2/Cys6 DNA-binding domain"/>
    <property type="match status" value="1"/>
</dbReference>
<dbReference type="OrthoDB" id="3034343at2759"/>
<keyword evidence="5" id="KW-0539">Nucleus</keyword>
<dbReference type="GO" id="GO:0005634">
    <property type="term" value="C:nucleus"/>
    <property type="evidence" value="ECO:0007669"/>
    <property type="project" value="TreeGrafter"/>
</dbReference>
<dbReference type="GO" id="GO:0008270">
    <property type="term" value="F:zinc ion binding"/>
    <property type="evidence" value="ECO:0007669"/>
    <property type="project" value="InterPro"/>
</dbReference>
<dbReference type="GO" id="GO:0001080">
    <property type="term" value="P:nitrogen catabolite activation of transcription from RNA polymerase II promoter"/>
    <property type="evidence" value="ECO:0007669"/>
    <property type="project" value="TreeGrafter"/>
</dbReference>
<dbReference type="Pfam" id="PF04082">
    <property type="entry name" value="Fungal_trans"/>
    <property type="match status" value="1"/>
</dbReference>
<feature type="domain" description="Zn(2)-C6 fungal-type" evidence="7">
    <location>
        <begin position="13"/>
        <end position="46"/>
    </location>
</feature>
<dbReference type="GO" id="GO:0006351">
    <property type="term" value="P:DNA-templated transcription"/>
    <property type="evidence" value="ECO:0007669"/>
    <property type="project" value="InterPro"/>
</dbReference>
<keyword evidence="2" id="KW-0805">Transcription regulation</keyword>
<dbReference type="InterPro" id="IPR007219">
    <property type="entry name" value="XnlR_reg_dom"/>
</dbReference>
<dbReference type="PANTHER" id="PTHR31668:SF4">
    <property type="entry name" value="TRANSCRIPTIONAL ACTIVATOR PROTEIN DAL81"/>
    <property type="match status" value="1"/>
</dbReference>
<evidence type="ECO:0000256" key="1">
    <source>
        <dbReference type="ARBA" id="ARBA00022723"/>
    </source>
</evidence>
<dbReference type="SMART" id="SM00066">
    <property type="entry name" value="GAL4"/>
    <property type="match status" value="1"/>
</dbReference>
<dbReference type="CDD" id="cd12148">
    <property type="entry name" value="fungal_TF_MHR"/>
    <property type="match status" value="1"/>
</dbReference>
<dbReference type="CDD" id="cd00067">
    <property type="entry name" value="GAL4"/>
    <property type="match status" value="1"/>
</dbReference>
<dbReference type="HOGENOM" id="CLU_006632_1_1_1"/>
<evidence type="ECO:0000313" key="8">
    <source>
        <dbReference type="EMBL" id="KIV84461.1"/>
    </source>
</evidence>
<evidence type="ECO:0000256" key="2">
    <source>
        <dbReference type="ARBA" id="ARBA00023015"/>
    </source>
</evidence>
<dbReference type="GO" id="GO:0003677">
    <property type="term" value="F:DNA binding"/>
    <property type="evidence" value="ECO:0007669"/>
    <property type="project" value="UniProtKB-KW"/>
</dbReference>
<protein>
    <recommendedName>
        <fullName evidence="7">Zn(2)-C6 fungal-type domain-containing protein</fullName>
    </recommendedName>
</protein>
<dbReference type="EMBL" id="KN846951">
    <property type="protein sequence ID" value="KIV84461.1"/>
    <property type="molecule type" value="Genomic_DNA"/>
</dbReference>
<keyword evidence="1" id="KW-0479">Metal-binding</keyword>
<dbReference type="GO" id="GO:0000981">
    <property type="term" value="F:DNA-binding transcription factor activity, RNA polymerase II-specific"/>
    <property type="evidence" value="ECO:0007669"/>
    <property type="project" value="InterPro"/>
</dbReference>
<evidence type="ECO:0000256" key="4">
    <source>
        <dbReference type="ARBA" id="ARBA00023163"/>
    </source>
</evidence>
<evidence type="ECO:0000256" key="3">
    <source>
        <dbReference type="ARBA" id="ARBA00023125"/>
    </source>
</evidence>
<proteinExistence type="predicted"/>